<proteinExistence type="predicted"/>
<evidence type="ECO:0000313" key="3">
    <source>
        <dbReference type="Proteomes" id="UP000324832"/>
    </source>
</evidence>
<name>A0A5E4QZA5_9NEOP</name>
<accession>A0A5E4QZA5</accession>
<dbReference type="EMBL" id="FZQP02006543">
    <property type="protein sequence ID" value="VVD02993.1"/>
    <property type="molecule type" value="Genomic_DNA"/>
</dbReference>
<dbReference type="Proteomes" id="UP000324832">
    <property type="component" value="Unassembled WGS sequence"/>
</dbReference>
<keyword evidence="3" id="KW-1185">Reference proteome</keyword>
<organism evidence="2 3">
    <name type="scientific">Leptidea sinapis</name>
    <dbReference type="NCBI Taxonomy" id="189913"/>
    <lineage>
        <taxon>Eukaryota</taxon>
        <taxon>Metazoa</taxon>
        <taxon>Ecdysozoa</taxon>
        <taxon>Arthropoda</taxon>
        <taxon>Hexapoda</taxon>
        <taxon>Insecta</taxon>
        <taxon>Pterygota</taxon>
        <taxon>Neoptera</taxon>
        <taxon>Endopterygota</taxon>
        <taxon>Lepidoptera</taxon>
        <taxon>Glossata</taxon>
        <taxon>Ditrysia</taxon>
        <taxon>Papilionoidea</taxon>
        <taxon>Pieridae</taxon>
        <taxon>Dismorphiinae</taxon>
        <taxon>Leptidea</taxon>
    </lineage>
</organism>
<protein>
    <submittedName>
        <fullName evidence="2">Uncharacterized protein</fullName>
    </submittedName>
</protein>
<gene>
    <name evidence="2" type="ORF">LSINAPIS_LOCUS13088</name>
</gene>
<reference evidence="2 3" key="1">
    <citation type="submission" date="2017-07" db="EMBL/GenBank/DDBJ databases">
        <authorList>
            <person name="Talla V."/>
            <person name="Backstrom N."/>
        </authorList>
    </citation>
    <scope>NUCLEOTIDE SEQUENCE [LARGE SCALE GENOMIC DNA]</scope>
</reference>
<evidence type="ECO:0000256" key="1">
    <source>
        <dbReference type="SAM" id="MobiDB-lite"/>
    </source>
</evidence>
<sequence length="61" mass="6953">MARGDAYKSSMKTIQQIDLSAPVKKPVTMPIQPPKKQEQKNYGAWGPIFKDKKSFTEMHLC</sequence>
<evidence type="ECO:0000313" key="2">
    <source>
        <dbReference type="EMBL" id="VVD02993.1"/>
    </source>
</evidence>
<feature type="region of interest" description="Disordered" evidence="1">
    <location>
        <begin position="24"/>
        <end position="43"/>
    </location>
</feature>
<dbReference type="AlphaFoldDB" id="A0A5E4QZA5"/>